<dbReference type="Proteomes" id="UP000566819">
    <property type="component" value="Unassembled WGS sequence"/>
</dbReference>
<dbReference type="Pfam" id="PF20516">
    <property type="entry name" value="PDDEXK_12"/>
    <property type="match status" value="1"/>
</dbReference>
<evidence type="ECO:0000256" key="1">
    <source>
        <dbReference type="SAM" id="MobiDB-lite"/>
    </source>
</evidence>
<feature type="compositionally biased region" description="Basic residues" evidence="1">
    <location>
        <begin position="45"/>
        <end position="65"/>
    </location>
</feature>
<keyword evidence="4" id="KW-1185">Reference proteome</keyword>
<reference evidence="3 4" key="1">
    <citation type="submission" date="2020-03" db="EMBL/GenBank/DDBJ databases">
        <title>Draft Genome Sequence of Cudoniella acicularis.</title>
        <authorList>
            <person name="Buettner E."/>
            <person name="Kellner H."/>
        </authorList>
    </citation>
    <scope>NUCLEOTIDE SEQUENCE [LARGE SCALE GENOMIC DNA]</scope>
    <source>
        <strain evidence="3 4">DSM 108380</strain>
    </source>
</reference>
<organism evidence="3 4">
    <name type="scientific">Cudoniella acicularis</name>
    <dbReference type="NCBI Taxonomy" id="354080"/>
    <lineage>
        <taxon>Eukaryota</taxon>
        <taxon>Fungi</taxon>
        <taxon>Dikarya</taxon>
        <taxon>Ascomycota</taxon>
        <taxon>Pezizomycotina</taxon>
        <taxon>Leotiomycetes</taxon>
        <taxon>Helotiales</taxon>
        <taxon>Tricladiaceae</taxon>
        <taxon>Cudoniella</taxon>
    </lineage>
</organism>
<feature type="compositionally biased region" description="Polar residues" evidence="1">
    <location>
        <begin position="1"/>
        <end position="19"/>
    </location>
</feature>
<gene>
    <name evidence="3" type="ORF">G7Y89_g1764</name>
</gene>
<proteinExistence type="predicted"/>
<evidence type="ECO:0000313" key="3">
    <source>
        <dbReference type="EMBL" id="KAF4636336.1"/>
    </source>
</evidence>
<dbReference type="InterPro" id="IPR046797">
    <property type="entry name" value="PDDEXK_12"/>
</dbReference>
<evidence type="ECO:0000259" key="2">
    <source>
        <dbReference type="Pfam" id="PF20516"/>
    </source>
</evidence>
<feature type="region of interest" description="Disordered" evidence="1">
    <location>
        <begin position="335"/>
        <end position="438"/>
    </location>
</feature>
<dbReference type="AlphaFoldDB" id="A0A8H4RWC4"/>
<evidence type="ECO:0000313" key="4">
    <source>
        <dbReference type="Proteomes" id="UP000566819"/>
    </source>
</evidence>
<feature type="compositionally biased region" description="Polar residues" evidence="1">
    <location>
        <begin position="391"/>
        <end position="402"/>
    </location>
</feature>
<feature type="domain" description="PD-(D/E)XK nuclease-like" evidence="2">
    <location>
        <begin position="122"/>
        <end position="318"/>
    </location>
</feature>
<feature type="region of interest" description="Disordered" evidence="1">
    <location>
        <begin position="1"/>
        <end position="96"/>
    </location>
</feature>
<dbReference type="EMBL" id="JAAMPI010000071">
    <property type="protein sequence ID" value="KAF4636336.1"/>
    <property type="molecule type" value="Genomic_DNA"/>
</dbReference>
<dbReference type="OrthoDB" id="4161186at2759"/>
<feature type="compositionally biased region" description="Polar residues" evidence="1">
    <location>
        <begin position="357"/>
        <end position="367"/>
    </location>
</feature>
<accession>A0A8H4RWC4</accession>
<protein>
    <recommendedName>
        <fullName evidence="2">PD-(D/E)XK nuclease-like domain-containing protein</fullName>
    </recommendedName>
</protein>
<name>A0A8H4RWC4_9HELO</name>
<comment type="caution">
    <text evidence="3">The sequence shown here is derived from an EMBL/GenBank/DDBJ whole genome shotgun (WGS) entry which is preliminary data.</text>
</comment>
<sequence>MELPKTHTTVESWLSSIDGQTAADGSVGASGWKTAPSALPSPPQSRRRSTTPPDHRHHRGRKRKRTMSERSIISQRPILTPKRPSTHRSRSQSPTRTLRTLLAAATPAIHCKQDQLKVVAPNEFDDIDYSCFDTGCTTPAAKLDSLWASVKEIHKAAETCQRYQKDENAWVQVVRTVLDTAKLHSNLEMLEANSIQTQNIDPQYLPTLANSPTPFHKEADVALCFTPDHAEVAKLRNKMGGTTLSQMTDPYTKIIPMACGIEVKGSGGNRDEAIVQYGVWAAAGLAKVEELFDRATLLQPLLGWTVVGHDWMLHMSWKLEDREVDLASINSQASTGLPAPLSCQSPGPGSMGCGESSPPSSCQSPGLASTGRDESSPPSSYQPPGPASTARIESTIQSTTDFRSPPNTPNPSSTALIPTSLSPICSPPDSHLTTTSFGDPRVLTTGSTLEEAATLFFRKAFLSSKEKRINRLVRVVKGFSEAAQPTVESYRSLWSVKSPIFIDSEVEETAGLASTQGVVSRLRRLHRGRKRIGNAQGEYEWEKFFNKEDVTCVLEYRKTKLPKCEDRARSLEQIAAYIIVTGLMAYGWTFSELTNSDTRLMKAVNPT</sequence>